<dbReference type="Gene3D" id="1.10.1790.10">
    <property type="entry name" value="PRD domain"/>
    <property type="match status" value="2"/>
</dbReference>
<dbReference type="EMBL" id="CP010086">
    <property type="protein sequence ID" value="AJG97633.1"/>
    <property type="molecule type" value="Genomic_DNA"/>
</dbReference>
<feature type="domain" description="PRD" evidence="7">
    <location>
        <begin position="818"/>
        <end position="919"/>
    </location>
</feature>
<proteinExistence type="predicted"/>
<dbReference type="SMART" id="SM00382">
    <property type="entry name" value="AAA"/>
    <property type="match status" value="1"/>
</dbReference>
<evidence type="ECO:0000256" key="3">
    <source>
        <dbReference type="ARBA" id="ARBA00022840"/>
    </source>
</evidence>
<evidence type="ECO:0000256" key="2">
    <source>
        <dbReference type="ARBA" id="ARBA00022741"/>
    </source>
</evidence>
<dbReference type="InterPro" id="IPR036662">
    <property type="entry name" value="PTS_EIIA_man-typ_sf"/>
</dbReference>
<keyword evidence="4" id="KW-0175">Coiled coil</keyword>
<accession>A0A0B5QLJ8</accession>
<dbReference type="GO" id="GO:0009401">
    <property type="term" value="P:phosphoenolpyruvate-dependent sugar phosphotransferase system"/>
    <property type="evidence" value="ECO:0007669"/>
    <property type="project" value="InterPro"/>
</dbReference>
<dbReference type="InterPro" id="IPR004701">
    <property type="entry name" value="PTS_EIIA_man-typ"/>
</dbReference>
<dbReference type="SUPFAM" id="SSF53062">
    <property type="entry name" value="PTS system fructose IIA component-like"/>
    <property type="match status" value="1"/>
</dbReference>
<name>A0A0B5QLJ8_CLOBE</name>
<dbReference type="Pfam" id="PF00158">
    <property type="entry name" value="Sigma54_activat"/>
    <property type="match status" value="1"/>
</dbReference>
<dbReference type="InterPro" id="IPR025943">
    <property type="entry name" value="Sigma_54_int_dom_ATP-bd_2"/>
</dbReference>
<keyword evidence="2" id="KW-0547">Nucleotide-binding</keyword>
<dbReference type="InterPro" id="IPR011608">
    <property type="entry name" value="PRD"/>
</dbReference>
<dbReference type="PROSITE" id="PS00675">
    <property type="entry name" value="SIGMA54_INTERACT_1"/>
    <property type="match status" value="1"/>
</dbReference>
<dbReference type="InterPro" id="IPR025662">
    <property type="entry name" value="Sigma_54_int_dom_ATP-bd_1"/>
</dbReference>
<dbReference type="RefSeq" id="WP_041894554.1">
    <property type="nucleotide sequence ID" value="NZ_CP010086.2"/>
</dbReference>
<evidence type="ECO:0000313" key="8">
    <source>
        <dbReference type="EMBL" id="AJG97633.1"/>
    </source>
</evidence>
<dbReference type="GO" id="GO:0016020">
    <property type="term" value="C:membrane"/>
    <property type="evidence" value="ECO:0007669"/>
    <property type="project" value="InterPro"/>
</dbReference>
<dbReference type="PANTHER" id="PTHR32071">
    <property type="entry name" value="TRANSCRIPTIONAL REGULATORY PROTEIN"/>
    <property type="match status" value="1"/>
</dbReference>
<feature type="domain" description="PTS EIIA type-4" evidence="6">
    <location>
        <begin position="562"/>
        <end position="685"/>
    </location>
</feature>
<dbReference type="InterPro" id="IPR027417">
    <property type="entry name" value="P-loop_NTPase"/>
</dbReference>
<dbReference type="PANTHER" id="PTHR32071:SF38">
    <property type="entry name" value="PSP OPERON TRANSCRIPTIONAL ACTIVATOR"/>
    <property type="match status" value="1"/>
</dbReference>
<dbReference type="SUPFAM" id="SSF52540">
    <property type="entry name" value="P-loop containing nucleoside triphosphate hydrolases"/>
    <property type="match status" value="1"/>
</dbReference>
<dbReference type="GO" id="GO:0005524">
    <property type="term" value="F:ATP binding"/>
    <property type="evidence" value="ECO:0007669"/>
    <property type="project" value="UniProtKB-KW"/>
</dbReference>
<dbReference type="GO" id="GO:0006355">
    <property type="term" value="P:regulation of DNA-templated transcription"/>
    <property type="evidence" value="ECO:0007669"/>
    <property type="project" value="InterPro"/>
</dbReference>
<dbReference type="STRING" id="1520.LF65_01014"/>
<dbReference type="PROSITE" id="PS50045">
    <property type="entry name" value="SIGMA54_INTERACT_4"/>
    <property type="match status" value="1"/>
</dbReference>
<dbReference type="InterPro" id="IPR002078">
    <property type="entry name" value="Sigma_54_int"/>
</dbReference>
<dbReference type="Proteomes" id="UP000031866">
    <property type="component" value="Chromosome"/>
</dbReference>
<dbReference type="Gene3D" id="3.40.50.300">
    <property type="entry name" value="P-loop containing nucleotide triphosphate hydrolases"/>
    <property type="match status" value="1"/>
</dbReference>
<dbReference type="OrthoDB" id="9765164at2"/>
<evidence type="ECO:0000256" key="1">
    <source>
        <dbReference type="ARBA" id="ARBA00022679"/>
    </source>
</evidence>
<organism evidence="8 9">
    <name type="scientific">Clostridium beijerinckii</name>
    <name type="common">Clostridium MP</name>
    <dbReference type="NCBI Taxonomy" id="1520"/>
    <lineage>
        <taxon>Bacteria</taxon>
        <taxon>Bacillati</taxon>
        <taxon>Bacillota</taxon>
        <taxon>Clostridia</taxon>
        <taxon>Eubacteriales</taxon>
        <taxon>Clostridiaceae</taxon>
        <taxon>Clostridium</taxon>
    </lineage>
</organism>
<dbReference type="PROSITE" id="PS00676">
    <property type="entry name" value="SIGMA54_INTERACT_2"/>
    <property type="match status" value="1"/>
</dbReference>
<dbReference type="Pfam" id="PF00874">
    <property type="entry name" value="PRD"/>
    <property type="match status" value="1"/>
</dbReference>
<keyword evidence="1" id="KW-0808">Transferase</keyword>
<evidence type="ECO:0000313" key="9">
    <source>
        <dbReference type="Proteomes" id="UP000031866"/>
    </source>
</evidence>
<evidence type="ECO:0000259" key="6">
    <source>
        <dbReference type="PROSITE" id="PS51096"/>
    </source>
</evidence>
<dbReference type="PROSITE" id="PS51372">
    <property type="entry name" value="PRD_2"/>
    <property type="match status" value="2"/>
</dbReference>
<evidence type="ECO:0000256" key="4">
    <source>
        <dbReference type="SAM" id="Coils"/>
    </source>
</evidence>
<dbReference type="GO" id="GO:0016740">
    <property type="term" value="F:transferase activity"/>
    <property type="evidence" value="ECO:0007669"/>
    <property type="project" value="UniProtKB-KW"/>
</dbReference>
<dbReference type="AlphaFoldDB" id="A0A0B5QLJ8"/>
<sequence>MITKVLEFINSEAVFESLKDLEKYGGIETEYISSNFKMSRTQASRLLNELVKSKDLLKINSRPVKFLPRKKINDIIGPTKKSIYKDIYELEQECKSLKQEIIFESIIGYDNSLKEVIEQIKTAVLYPKGGLTVMLTGESGVGKSFLAEIIYKYSISCNVLEKDGPYNVLNCAQYYNNPELLSGILFGHAKGAYTGATESKAGLIEQSDGGILFLDEVHRLNSEGQEKLFTFMDTGVFSRIGENGVKRKADVRLVFATTENLSEFLPTFLRRIPINIYIPNVEERGPIEKRRIIEHFIYEESKIFGIPIEITQLTLNTILKIKFKGNIGECKNVIKYACGRSYSKGQRRNGNIFVTLQDIPRNIYIQNAEIFKFQNNNKSKSIVFSDNNNRHVQTYEESKQSIIKQSILECFKLYKLVESGEVSKEGFYEKSSNIMVNLMDRLVFANNDETKNVIIEFIISTMQDIFRNLEINYNIKYDGNNVLAFSSYLYSKNDFYSLDEEELKIENKLLSYLKRENYKEYSVVYKIASFIANRLDIYLTDSDLIIMIIFIKTTAIRINFNKMNAIIIAHGYATASSMANVCNRIIGVNVFASIDMPIDATAIDVLKQLNRYIEDDKLKNGLIVLFDMGSLSLIYENLKDKINIPILCIDQVTTVLALEVGNLLIQGKTIEEISEVMNEEIKPNIQLFYPQKNKEYAIIASCFTGISTAIKIQNLLSESLAGIVDVKVVPYSYNNLVSKGKDDSIFKMYDVLAIIGTYNPEIETIKFISLEDIISGKREDEVYRIFSKVAGHDQIKLINDSIVKNFSLTRVIDSLTILDSNKIIERIEDGINEFENNQKRKIQNDKKIALYVHLSCMVERLVRQAEIEEYTDLNLLIEEHQSEIKLIKNSFSVIEKSYSVQIPIAEIGYIYNIIYGPIQ</sequence>
<feature type="domain" description="Sigma-54 factor interaction" evidence="5">
    <location>
        <begin position="106"/>
        <end position="339"/>
    </location>
</feature>
<dbReference type="KEGG" id="cbei:LF65_01014"/>
<dbReference type="InterPro" id="IPR036634">
    <property type="entry name" value="PRD_sf"/>
</dbReference>
<reference evidence="9" key="1">
    <citation type="submission" date="2014-12" db="EMBL/GenBank/DDBJ databases">
        <title>Genome sequence of Clostridium beijerinckii strain 59B.</title>
        <authorList>
            <person name="Little G.T."/>
            <person name="Minton N.P."/>
        </authorList>
    </citation>
    <scope>NUCLEOTIDE SEQUENCE [LARGE SCALE GENOMIC DNA]</scope>
    <source>
        <strain evidence="9">59B</strain>
    </source>
</reference>
<keyword evidence="3" id="KW-0067">ATP-binding</keyword>
<gene>
    <name evidence="8" type="ORF">LF65_01014</name>
</gene>
<dbReference type="SUPFAM" id="SSF63520">
    <property type="entry name" value="PTS-regulatory domain, PRD"/>
    <property type="match status" value="2"/>
</dbReference>
<feature type="domain" description="PRD" evidence="7">
    <location>
        <begin position="453"/>
        <end position="561"/>
    </location>
</feature>
<evidence type="ECO:0000259" key="7">
    <source>
        <dbReference type="PROSITE" id="PS51372"/>
    </source>
</evidence>
<dbReference type="InterPro" id="IPR003593">
    <property type="entry name" value="AAA+_ATPase"/>
</dbReference>
<dbReference type="PROSITE" id="PS51096">
    <property type="entry name" value="PTS_EIIA_TYPE_4"/>
    <property type="match status" value="1"/>
</dbReference>
<protein>
    <submittedName>
        <fullName evidence="8">Transcriptional antiterminator</fullName>
    </submittedName>
</protein>
<dbReference type="Gene3D" id="3.40.50.510">
    <property type="entry name" value="Phosphotransferase system, mannose-type IIA component"/>
    <property type="match status" value="1"/>
</dbReference>
<dbReference type="CDD" id="cd00009">
    <property type="entry name" value="AAA"/>
    <property type="match status" value="1"/>
</dbReference>
<evidence type="ECO:0000259" key="5">
    <source>
        <dbReference type="PROSITE" id="PS50045"/>
    </source>
</evidence>
<feature type="coiled-coil region" evidence="4">
    <location>
        <begin position="824"/>
        <end position="883"/>
    </location>
</feature>